<organism evidence="2 3">
    <name type="scientific">Herbidospora galbida</name>
    <dbReference type="NCBI Taxonomy" id="2575442"/>
    <lineage>
        <taxon>Bacteria</taxon>
        <taxon>Bacillati</taxon>
        <taxon>Actinomycetota</taxon>
        <taxon>Actinomycetes</taxon>
        <taxon>Streptosporangiales</taxon>
        <taxon>Streptosporangiaceae</taxon>
        <taxon>Herbidospora</taxon>
    </lineage>
</organism>
<feature type="compositionally biased region" description="Basic and acidic residues" evidence="1">
    <location>
        <begin position="1"/>
        <end position="35"/>
    </location>
</feature>
<accession>A0A4U3MR17</accession>
<sequence>MVAHRAHEDHRGIRGRPDPRRGDPGGGRPGRDRIRPPLARDSGRTRRRTRAGASPLDVRHRHGQGRRRADRGTARVSFVKERPDTPVRTLIFGDGGAGLITYLIIEYRRRVELISIVWYGSP</sequence>
<feature type="compositionally biased region" description="Basic residues" evidence="1">
    <location>
        <begin position="59"/>
        <end position="69"/>
    </location>
</feature>
<comment type="caution">
    <text evidence="2">The sequence shown here is derived from an EMBL/GenBank/DDBJ whole genome shotgun (WGS) entry which is preliminary data.</text>
</comment>
<dbReference type="EMBL" id="SZQA01000002">
    <property type="protein sequence ID" value="TKK90777.1"/>
    <property type="molecule type" value="Genomic_DNA"/>
</dbReference>
<proteinExistence type="predicted"/>
<keyword evidence="3" id="KW-1185">Reference proteome</keyword>
<dbReference type="OrthoDB" id="3541030at2"/>
<reference evidence="2 3" key="1">
    <citation type="submission" date="2019-04" db="EMBL/GenBank/DDBJ databases">
        <title>Herbidospora sp. NEAU-GS14.nov., a novel actinomycete isolated from soil.</title>
        <authorList>
            <person name="Han L."/>
        </authorList>
    </citation>
    <scope>NUCLEOTIDE SEQUENCE [LARGE SCALE GENOMIC DNA]</scope>
    <source>
        <strain evidence="2 3">NEAU-GS14</strain>
    </source>
</reference>
<protein>
    <submittedName>
        <fullName evidence="2">Uncharacterized protein</fullName>
    </submittedName>
</protein>
<evidence type="ECO:0000313" key="2">
    <source>
        <dbReference type="EMBL" id="TKK90777.1"/>
    </source>
</evidence>
<evidence type="ECO:0000256" key="1">
    <source>
        <dbReference type="SAM" id="MobiDB-lite"/>
    </source>
</evidence>
<dbReference type="AlphaFoldDB" id="A0A4U3MR17"/>
<dbReference type="Proteomes" id="UP000308705">
    <property type="component" value="Unassembled WGS sequence"/>
</dbReference>
<feature type="region of interest" description="Disordered" evidence="1">
    <location>
        <begin position="1"/>
        <end position="74"/>
    </location>
</feature>
<name>A0A4U3MR17_9ACTN</name>
<evidence type="ECO:0000313" key="3">
    <source>
        <dbReference type="Proteomes" id="UP000308705"/>
    </source>
</evidence>
<gene>
    <name evidence="2" type="ORF">FDA94_03150</name>
</gene>